<protein>
    <submittedName>
        <fullName evidence="3">Amidohydrolase</fullName>
    </submittedName>
</protein>
<organism evidence="3 4">
    <name type="scientific">Roseibium polysiphoniae</name>
    <dbReference type="NCBI Taxonomy" id="2571221"/>
    <lineage>
        <taxon>Bacteria</taxon>
        <taxon>Pseudomonadati</taxon>
        <taxon>Pseudomonadota</taxon>
        <taxon>Alphaproteobacteria</taxon>
        <taxon>Hyphomicrobiales</taxon>
        <taxon>Stappiaceae</taxon>
        <taxon>Roseibium</taxon>
    </lineage>
</organism>
<gene>
    <name evidence="3" type="ORF">DYI23_10725</name>
</gene>
<dbReference type="PANTHER" id="PTHR43569">
    <property type="entry name" value="AMIDOHYDROLASE"/>
    <property type="match status" value="1"/>
</dbReference>
<dbReference type="InterPro" id="IPR006680">
    <property type="entry name" value="Amidohydro-rel"/>
</dbReference>
<dbReference type="EMBL" id="QTKU01000002">
    <property type="protein sequence ID" value="MBS8260693.1"/>
    <property type="molecule type" value="Genomic_DNA"/>
</dbReference>
<dbReference type="PANTHER" id="PTHR43569:SF2">
    <property type="entry name" value="AMIDOHYDROLASE-RELATED DOMAIN-CONTAINING PROTEIN"/>
    <property type="match status" value="1"/>
</dbReference>
<dbReference type="Gene3D" id="3.20.20.140">
    <property type="entry name" value="Metal-dependent hydrolases"/>
    <property type="match status" value="1"/>
</dbReference>
<dbReference type="RefSeq" id="WP_213216183.1">
    <property type="nucleotide sequence ID" value="NZ_QTKU01000002.1"/>
</dbReference>
<dbReference type="InterPro" id="IPR032466">
    <property type="entry name" value="Metal_Hydrolase"/>
</dbReference>
<evidence type="ECO:0000313" key="4">
    <source>
        <dbReference type="Proteomes" id="UP000705379"/>
    </source>
</evidence>
<reference evidence="3" key="1">
    <citation type="submission" date="2018-08" db="EMBL/GenBank/DDBJ databases">
        <authorList>
            <person name="Jin W."/>
            <person name="Wang H."/>
            <person name="Yang Y."/>
            <person name="Li M."/>
            <person name="Liu J."/>
        </authorList>
    </citation>
    <scope>NUCLEOTIDE SEQUENCE</scope>
    <source>
        <strain evidence="3">AESS21</strain>
    </source>
</reference>
<name>A0A944GSC7_9HYPH</name>
<evidence type="ECO:0000259" key="2">
    <source>
        <dbReference type="Pfam" id="PF04909"/>
    </source>
</evidence>
<feature type="domain" description="Amidohydrolase-related" evidence="2">
    <location>
        <begin position="3"/>
        <end position="276"/>
    </location>
</feature>
<comment type="similarity">
    <text evidence="1">Belongs to the metallo-dependent hydrolases superfamily.</text>
</comment>
<reference evidence="3" key="2">
    <citation type="journal article" date="2021" name="Microorganisms">
        <title>Bacterial Dimethylsulfoniopropionate Biosynthesis in the East China Sea.</title>
        <authorList>
            <person name="Liu J."/>
            <person name="Zhang Y."/>
            <person name="Liu J."/>
            <person name="Zhong H."/>
            <person name="Williams B.T."/>
            <person name="Zheng Y."/>
            <person name="Curson A.R.J."/>
            <person name="Sun C."/>
            <person name="Sun H."/>
            <person name="Song D."/>
            <person name="Wagner Mackenzie B."/>
            <person name="Bermejo Martinez A."/>
            <person name="Todd J.D."/>
            <person name="Zhang X.H."/>
        </authorList>
    </citation>
    <scope>NUCLEOTIDE SEQUENCE</scope>
    <source>
        <strain evidence="3">AESS21</strain>
    </source>
</reference>
<dbReference type="GO" id="GO:0016787">
    <property type="term" value="F:hydrolase activity"/>
    <property type="evidence" value="ECO:0007669"/>
    <property type="project" value="InterPro"/>
</dbReference>
<evidence type="ECO:0000256" key="1">
    <source>
        <dbReference type="ARBA" id="ARBA00038310"/>
    </source>
</evidence>
<dbReference type="AlphaFoldDB" id="A0A944GSC7"/>
<dbReference type="Pfam" id="PF04909">
    <property type="entry name" value="Amidohydro_2"/>
    <property type="match status" value="1"/>
</dbReference>
<proteinExistence type="inferred from homology"/>
<accession>A0A944GSC7</accession>
<comment type="caution">
    <text evidence="3">The sequence shown here is derived from an EMBL/GenBank/DDBJ whole genome shotgun (WGS) entry which is preliminary data.</text>
</comment>
<sequence length="276" mass="30626">MIIDAHQHFWKIDRGDYHWMDDSVSAIRRDILPVDLAPLAASCGVDGTVLVQAAATTAETRFLLSLGQETPLIRGVVGWVDLEDPNVGSTLANLSKDPLFKGVRPMLQDIEDTDWVLRENVVTGLRQVALLGLSMDALVQPRHLSALFELSMKLPELDIVIDHCAKPKFTDDGDPGADWREGVKLLAARPRVFCKLSGLANEYGAGWGTDALRPVFRHVLECFGASRLMWGSDWPVLNLAGTYEDWHRCARALTQELSETERAAIFGGTASRFYRL</sequence>
<dbReference type="Proteomes" id="UP000705379">
    <property type="component" value="Unassembled WGS sequence"/>
</dbReference>
<dbReference type="InterPro" id="IPR052350">
    <property type="entry name" value="Metallo-dep_Lactonases"/>
</dbReference>
<dbReference type="SUPFAM" id="SSF51556">
    <property type="entry name" value="Metallo-dependent hydrolases"/>
    <property type="match status" value="1"/>
</dbReference>
<evidence type="ECO:0000313" key="3">
    <source>
        <dbReference type="EMBL" id="MBS8260693.1"/>
    </source>
</evidence>